<dbReference type="PROSITE" id="PS50001">
    <property type="entry name" value="SH2"/>
    <property type="match status" value="1"/>
</dbReference>
<evidence type="ECO:0000256" key="2">
    <source>
        <dbReference type="PROSITE-ProRule" id="PRU00191"/>
    </source>
</evidence>
<evidence type="ECO:0000256" key="3">
    <source>
        <dbReference type="SAM" id="MobiDB-lite"/>
    </source>
</evidence>
<feature type="domain" description="PID" evidence="4">
    <location>
        <begin position="158"/>
        <end position="321"/>
    </location>
</feature>
<keyword evidence="6" id="KW-1185">Reference proteome</keyword>
<dbReference type="SMART" id="SM00252">
    <property type="entry name" value="SH2"/>
    <property type="match status" value="1"/>
</dbReference>
<dbReference type="SMART" id="SM00462">
    <property type="entry name" value="PTB"/>
    <property type="match status" value="1"/>
</dbReference>
<dbReference type="InterPro" id="IPR006020">
    <property type="entry name" value="PTB/PI_dom"/>
</dbReference>
<dbReference type="InterPro" id="IPR000980">
    <property type="entry name" value="SH2"/>
</dbReference>
<dbReference type="PRINTS" id="PR00629">
    <property type="entry name" value="SHCPIDOMAIN"/>
</dbReference>
<dbReference type="SUPFAM" id="SSF55550">
    <property type="entry name" value="SH2 domain"/>
    <property type="match status" value="1"/>
</dbReference>
<evidence type="ECO:0000313" key="6">
    <source>
        <dbReference type="Proteomes" id="UP000694941"/>
    </source>
</evidence>
<dbReference type="InterPro" id="IPR036860">
    <property type="entry name" value="SH2_dom_sf"/>
</dbReference>
<evidence type="ECO:0000259" key="4">
    <source>
        <dbReference type="PROSITE" id="PS01179"/>
    </source>
</evidence>
<proteinExistence type="predicted"/>
<sequence length="620" mass="69623">MLKCFPFAYHNLQEDEYCHVPLRNSPLRTFRKSNVTVTLPRPKSLPTSPQPLPNFKPKNTKHIEKQEALRKAKGLISVHQGPELAYRYTRFSGSSPQLFDSSCHRTDSMNRTKIHLAGDGSNLTSSSDLRRSDIVRPNAFLNSPPRCWLHPDQKIRDDGVCYGIRYIGYLEVKTSMKSLDFDTRSQIAKECINRVCEAAGLKINNKKGKVDKRISQMLAEKPNIDYAGINVNLTITSSYLSLVVMESGEIMVNHEMPNISFASGGDADALDFFAYVAKDPCYGRACFVLECGGGLAQEVITTIGQAFDLRFKEFLRKVPHAINLHERMENHVFSGSKPFCTDDSEYCNDLPDKPPPVPPLPNYFTTTQNVGETPVHYSLVKKSPLSSALKYSVSQSRQSTRSKEKENIASHDVVEFVQKKSPLLLPKRSKPEYVNTTISTENKGGSNIGSVFTSLSFPQELHTSRDAFDMQSLGNSLPSNPYPLPPLPLRCGSLDFNKTFTDSSLESVSPAILKDALQLEEWFHGQISRKDCEVLVVRDGDFLVRESQGSPCQYILTGMRNGQRKHLLLVDPEGIVRTKDRSFESISHLINYHHDNSFPIIFAECTLFLKTSISRTKPVC</sequence>
<feature type="domain" description="SH2" evidence="5">
    <location>
        <begin position="522"/>
        <end position="619"/>
    </location>
</feature>
<evidence type="ECO:0000259" key="5">
    <source>
        <dbReference type="PROSITE" id="PS50001"/>
    </source>
</evidence>
<accession>A0ABM1BEA3</accession>
<dbReference type="RefSeq" id="XP_013780232.1">
    <property type="nucleotide sequence ID" value="XM_013924778.2"/>
</dbReference>
<dbReference type="Gene3D" id="2.30.29.30">
    <property type="entry name" value="Pleckstrin-homology domain (PH domain)/Phosphotyrosine-binding domain (PTB)"/>
    <property type="match status" value="1"/>
</dbReference>
<dbReference type="InterPro" id="IPR006019">
    <property type="entry name" value="PID_Shc-like"/>
</dbReference>
<dbReference type="PANTHER" id="PTHR10337:SF11">
    <property type="entry name" value="DSHC PROTEIN"/>
    <property type="match status" value="1"/>
</dbReference>
<dbReference type="Gene3D" id="3.30.505.10">
    <property type="entry name" value="SH2 domain"/>
    <property type="match status" value="1"/>
</dbReference>
<dbReference type="Proteomes" id="UP000694941">
    <property type="component" value="Unplaced"/>
</dbReference>
<dbReference type="GeneID" id="106464620"/>
<dbReference type="Pfam" id="PF00017">
    <property type="entry name" value="SH2"/>
    <property type="match status" value="1"/>
</dbReference>
<feature type="region of interest" description="Disordered" evidence="3">
    <location>
        <begin position="38"/>
        <end position="58"/>
    </location>
</feature>
<dbReference type="CDD" id="cd01209">
    <property type="entry name" value="PTB_Shc"/>
    <property type="match status" value="1"/>
</dbReference>
<protein>
    <submittedName>
        <fullName evidence="7">SHC-transforming protein 1-like isoform X1</fullName>
    </submittedName>
</protein>
<dbReference type="SUPFAM" id="SSF50729">
    <property type="entry name" value="PH domain-like"/>
    <property type="match status" value="1"/>
</dbReference>
<dbReference type="PROSITE" id="PS01179">
    <property type="entry name" value="PID"/>
    <property type="match status" value="1"/>
</dbReference>
<gene>
    <name evidence="7" type="primary">LOC106464620</name>
</gene>
<dbReference type="Pfam" id="PF00640">
    <property type="entry name" value="PID"/>
    <property type="match status" value="1"/>
</dbReference>
<keyword evidence="1 2" id="KW-0727">SH2 domain</keyword>
<evidence type="ECO:0000256" key="1">
    <source>
        <dbReference type="ARBA" id="ARBA00022999"/>
    </source>
</evidence>
<dbReference type="InterPro" id="IPR011993">
    <property type="entry name" value="PH-like_dom_sf"/>
</dbReference>
<name>A0ABM1BEA3_LIMPO</name>
<dbReference type="InterPro" id="IPR051235">
    <property type="entry name" value="CEP152/SHC-Transforming"/>
</dbReference>
<evidence type="ECO:0000313" key="7">
    <source>
        <dbReference type="RefSeq" id="XP_013780232.1"/>
    </source>
</evidence>
<dbReference type="PANTHER" id="PTHR10337">
    <property type="entry name" value="SHC TRANSFORMING PROTEIN"/>
    <property type="match status" value="1"/>
</dbReference>
<organism evidence="6 7">
    <name type="scientific">Limulus polyphemus</name>
    <name type="common">Atlantic horseshoe crab</name>
    <dbReference type="NCBI Taxonomy" id="6850"/>
    <lineage>
        <taxon>Eukaryota</taxon>
        <taxon>Metazoa</taxon>
        <taxon>Ecdysozoa</taxon>
        <taxon>Arthropoda</taxon>
        <taxon>Chelicerata</taxon>
        <taxon>Merostomata</taxon>
        <taxon>Xiphosura</taxon>
        <taxon>Limulidae</taxon>
        <taxon>Limulus</taxon>
    </lineage>
</organism>
<reference evidence="7" key="1">
    <citation type="submission" date="2025-08" db="UniProtKB">
        <authorList>
            <consortium name="RefSeq"/>
        </authorList>
    </citation>
    <scope>IDENTIFICATION</scope>
    <source>
        <tissue evidence="7">Muscle</tissue>
    </source>
</reference>
<dbReference type="PRINTS" id="PR00401">
    <property type="entry name" value="SH2DOMAIN"/>
</dbReference>